<dbReference type="AlphaFoldDB" id="F0ZAR5"/>
<feature type="compositionally biased region" description="Basic and acidic residues" evidence="8">
    <location>
        <begin position="390"/>
        <end position="445"/>
    </location>
</feature>
<keyword evidence="2" id="KW-0433">Leucine-rich repeat</keyword>
<dbReference type="PANTHER" id="PTHR10159">
    <property type="entry name" value="DUAL SPECIFICITY PROTEIN PHOSPHATASE"/>
    <property type="match status" value="1"/>
</dbReference>
<dbReference type="OMA" id="KGSGTYY"/>
<dbReference type="Gene3D" id="3.90.190.10">
    <property type="entry name" value="Protein tyrosine phosphatase superfamily"/>
    <property type="match status" value="1"/>
</dbReference>
<evidence type="ECO:0000256" key="4">
    <source>
        <dbReference type="ARBA" id="ARBA00022801"/>
    </source>
</evidence>
<comment type="similarity">
    <text evidence="1">Belongs to the protein-tyrosine phosphatase family. Non-receptor class dual specificity subfamily.</text>
</comment>
<keyword evidence="4" id="KW-0378">Hydrolase</keyword>
<dbReference type="InterPro" id="IPR000387">
    <property type="entry name" value="Tyr_Pase_dom"/>
</dbReference>
<dbReference type="PROSITE" id="PS50056">
    <property type="entry name" value="TYR_PHOSPHATASE_2"/>
    <property type="match status" value="1"/>
</dbReference>
<evidence type="ECO:0000256" key="6">
    <source>
        <dbReference type="ARBA" id="ARBA00047761"/>
    </source>
</evidence>
<feature type="domain" description="Tyrosine specific protein phosphatases" evidence="10">
    <location>
        <begin position="560"/>
        <end position="617"/>
    </location>
</feature>
<evidence type="ECO:0000313" key="12">
    <source>
        <dbReference type="Proteomes" id="UP000001064"/>
    </source>
</evidence>
<name>F0ZAR5_DICPU</name>
<evidence type="ECO:0000256" key="8">
    <source>
        <dbReference type="SAM" id="MobiDB-lite"/>
    </source>
</evidence>
<dbReference type="Pfam" id="PF00560">
    <property type="entry name" value="LRR_1"/>
    <property type="match status" value="1"/>
</dbReference>
<feature type="compositionally biased region" description="Low complexity" evidence="8">
    <location>
        <begin position="340"/>
        <end position="349"/>
    </location>
</feature>
<evidence type="ECO:0000256" key="7">
    <source>
        <dbReference type="ARBA" id="ARBA00048336"/>
    </source>
</evidence>
<keyword evidence="3" id="KW-0677">Repeat</keyword>
<keyword evidence="12" id="KW-1185">Reference proteome</keyword>
<evidence type="ECO:0000259" key="9">
    <source>
        <dbReference type="PROSITE" id="PS50054"/>
    </source>
</evidence>
<evidence type="ECO:0000256" key="3">
    <source>
        <dbReference type="ARBA" id="ARBA00022737"/>
    </source>
</evidence>
<feature type="compositionally biased region" description="Polar residues" evidence="8">
    <location>
        <begin position="358"/>
        <end position="374"/>
    </location>
</feature>
<dbReference type="Proteomes" id="UP000001064">
    <property type="component" value="Unassembled WGS sequence"/>
</dbReference>
<dbReference type="EMBL" id="GL870966">
    <property type="protein sequence ID" value="EGC38968.1"/>
    <property type="molecule type" value="Genomic_DNA"/>
</dbReference>
<dbReference type="InterPro" id="IPR029021">
    <property type="entry name" value="Prot-tyrosine_phosphatase-like"/>
</dbReference>
<feature type="compositionally biased region" description="Low complexity" evidence="8">
    <location>
        <begin position="375"/>
        <end position="389"/>
    </location>
</feature>
<dbReference type="GO" id="GO:0004721">
    <property type="term" value="F:phosphoprotein phosphatase activity"/>
    <property type="evidence" value="ECO:0000318"/>
    <property type="project" value="GO_Central"/>
</dbReference>
<reference evidence="12" key="1">
    <citation type="journal article" date="2011" name="Genome Biol.">
        <title>Comparative genomics of the social amoebae Dictyostelium discoideum and Dictyostelium purpureum.</title>
        <authorList>
            <consortium name="US DOE Joint Genome Institute (JGI-PGF)"/>
            <person name="Sucgang R."/>
            <person name="Kuo A."/>
            <person name="Tian X."/>
            <person name="Salerno W."/>
            <person name="Parikh A."/>
            <person name="Feasley C.L."/>
            <person name="Dalin E."/>
            <person name="Tu H."/>
            <person name="Huang E."/>
            <person name="Barry K."/>
            <person name="Lindquist E."/>
            <person name="Shapiro H."/>
            <person name="Bruce D."/>
            <person name="Schmutz J."/>
            <person name="Salamov A."/>
            <person name="Fey P."/>
            <person name="Gaudet P."/>
            <person name="Anjard C."/>
            <person name="Babu M.M."/>
            <person name="Basu S."/>
            <person name="Bushmanova Y."/>
            <person name="van der Wel H."/>
            <person name="Katoh-Kurasawa M."/>
            <person name="Dinh C."/>
            <person name="Coutinho P.M."/>
            <person name="Saito T."/>
            <person name="Elias M."/>
            <person name="Schaap P."/>
            <person name="Kay R.R."/>
            <person name="Henrissat B."/>
            <person name="Eichinger L."/>
            <person name="Rivero F."/>
            <person name="Putnam N.H."/>
            <person name="West C.M."/>
            <person name="Loomis W.F."/>
            <person name="Chisholm R.L."/>
            <person name="Shaulsky G."/>
            <person name="Strassmann J.E."/>
            <person name="Queller D.C."/>
            <person name="Kuspa A."/>
            <person name="Grigoriev I.V."/>
        </authorList>
    </citation>
    <scope>NUCLEOTIDE SEQUENCE [LARGE SCALE GENOMIC DNA]</scope>
    <source>
        <strain evidence="12">QSDP1</strain>
    </source>
</reference>
<keyword evidence="5" id="KW-0904">Protein phosphatase</keyword>
<dbReference type="PANTHER" id="PTHR10159:SF515">
    <property type="entry name" value="MAP KINASE PHOSPHATASE WITH LEUCINE-RICH REPEATS PROTEIN 1-RELATED"/>
    <property type="match status" value="1"/>
</dbReference>
<protein>
    <recommendedName>
        <fullName evidence="13">Protein-serine/threonine phosphatase</fullName>
    </recommendedName>
</protein>
<feature type="domain" description="Tyrosine-protein phosphatase" evidence="9">
    <location>
        <begin position="500"/>
        <end position="639"/>
    </location>
</feature>
<dbReference type="eggNOG" id="KOG0619">
    <property type="taxonomic scope" value="Eukaryota"/>
</dbReference>
<sequence>MSFKSLEYVKGSGTYYANYMDLFDIPPQIFVGGEEQPNSVLSTNPELKSLVLDFNKISEIPQCITLLHNLKHLSLAANQVKDIPPYLSELEHLETLELGINSFTQFPINICKINSLTSLHLETNNISQLPSEFKSLDNLKILTLLDNDFKEIPEELPPSIEKLNMACNQISNTFSQTLVCMSQSLTSLNLSENKIEKIDPSWSKLVNLQNLMLDCNLIRELPGEVIKNWKQLVTLNLPHNFLSDMPAEIILLTNLRIIDLRGNDFEFCKRIPINESSSILFKIDSFIKDKTKLHDLKFNTIKMIQERKLLRSSINNSKFLPPSPTTSTNILPQLDGNEATTTTTTTTTTSLPIITLNDDLNTNNQVDPSSEGETNNNNVSPSLSNSSIKNNEEIDQAQKDKEEKERLEKERLEKESLEKESLEKEKLERERMEKEKQDKEKLEKETQEKEIFNHKYQIEQLQLQLRESEREKEMLEEEIKKQKEIEISIQSQLVFWQSVYPDEIIEKLYLGCRECSMNKSWLQDHNVTHILTVAHFKPLYPNLFKYKIIDIEDVDEANIYKYFKEMNEFIEEGRKTGGVIIHCRAGVSRSATATIAYIMYKNKMKFQEAFDITIKKRSRIYPNKGFVNQLKKYENELFK</sequence>
<dbReference type="InterPro" id="IPR000340">
    <property type="entry name" value="Dual-sp_phosphatase_cat-dom"/>
</dbReference>
<dbReference type="GeneID" id="10506223"/>
<dbReference type="InterPro" id="IPR001611">
    <property type="entry name" value="Leu-rich_rpt"/>
</dbReference>
<dbReference type="KEGG" id="dpp:DICPUDRAFT_45524"/>
<dbReference type="SMART" id="SM00369">
    <property type="entry name" value="LRR_TYP"/>
    <property type="match status" value="7"/>
</dbReference>
<evidence type="ECO:0000256" key="2">
    <source>
        <dbReference type="ARBA" id="ARBA00022614"/>
    </source>
</evidence>
<dbReference type="InterPro" id="IPR016130">
    <property type="entry name" value="Tyr_Pase_AS"/>
</dbReference>
<dbReference type="GO" id="GO:0004722">
    <property type="term" value="F:protein serine/threonine phosphatase activity"/>
    <property type="evidence" value="ECO:0007669"/>
    <property type="project" value="UniProtKB-EC"/>
</dbReference>
<dbReference type="SUPFAM" id="SSF52058">
    <property type="entry name" value="L domain-like"/>
    <property type="match status" value="1"/>
</dbReference>
<evidence type="ECO:0000313" key="11">
    <source>
        <dbReference type="EMBL" id="EGC38968.1"/>
    </source>
</evidence>
<dbReference type="SMART" id="SM00195">
    <property type="entry name" value="DSPc"/>
    <property type="match status" value="1"/>
</dbReference>
<dbReference type="Pfam" id="PF00782">
    <property type="entry name" value="DSPc"/>
    <property type="match status" value="1"/>
</dbReference>
<gene>
    <name evidence="11" type="ORF">DICPUDRAFT_45524</name>
</gene>
<dbReference type="CDD" id="cd14498">
    <property type="entry name" value="DSP"/>
    <property type="match status" value="1"/>
</dbReference>
<organism evidence="11 12">
    <name type="scientific">Dictyostelium purpureum</name>
    <name type="common">Slime mold</name>
    <dbReference type="NCBI Taxonomy" id="5786"/>
    <lineage>
        <taxon>Eukaryota</taxon>
        <taxon>Amoebozoa</taxon>
        <taxon>Evosea</taxon>
        <taxon>Eumycetozoa</taxon>
        <taxon>Dictyostelia</taxon>
        <taxon>Dictyosteliales</taxon>
        <taxon>Dictyosteliaceae</taxon>
        <taxon>Dictyostelium</taxon>
    </lineage>
</organism>
<dbReference type="InterPro" id="IPR032675">
    <property type="entry name" value="LRR_dom_sf"/>
</dbReference>
<dbReference type="InterPro" id="IPR003591">
    <property type="entry name" value="Leu-rich_rpt_typical-subtyp"/>
</dbReference>
<comment type="catalytic activity">
    <reaction evidence="7">
        <text>O-phospho-L-threonyl-[protein] + H2O = L-threonyl-[protein] + phosphate</text>
        <dbReference type="Rhea" id="RHEA:47004"/>
        <dbReference type="Rhea" id="RHEA-COMP:11060"/>
        <dbReference type="Rhea" id="RHEA-COMP:11605"/>
        <dbReference type="ChEBI" id="CHEBI:15377"/>
        <dbReference type="ChEBI" id="CHEBI:30013"/>
        <dbReference type="ChEBI" id="CHEBI:43474"/>
        <dbReference type="ChEBI" id="CHEBI:61977"/>
        <dbReference type="EC" id="3.1.3.16"/>
    </reaction>
</comment>
<dbReference type="VEuPathDB" id="AmoebaDB:DICPUDRAFT_45524"/>
<evidence type="ECO:0008006" key="13">
    <source>
        <dbReference type="Google" id="ProtNLM"/>
    </source>
</evidence>
<dbReference type="Gene3D" id="3.80.10.10">
    <property type="entry name" value="Ribonuclease Inhibitor"/>
    <property type="match status" value="1"/>
</dbReference>
<dbReference type="InterPro" id="IPR020422">
    <property type="entry name" value="TYR_PHOSPHATASE_DUAL_dom"/>
</dbReference>
<dbReference type="PROSITE" id="PS00383">
    <property type="entry name" value="TYR_PHOSPHATASE_1"/>
    <property type="match status" value="1"/>
</dbReference>
<dbReference type="RefSeq" id="XP_003284533.1">
    <property type="nucleotide sequence ID" value="XM_003284485.1"/>
</dbReference>
<dbReference type="OrthoDB" id="19355at2759"/>
<evidence type="ECO:0000259" key="10">
    <source>
        <dbReference type="PROSITE" id="PS50056"/>
    </source>
</evidence>
<feature type="region of interest" description="Disordered" evidence="8">
    <location>
        <begin position="315"/>
        <end position="445"/>
    </location>
</feature>
<dbReference type="PROSITE" id="PS50054">
    <property type="entry name" value="TYR_PHOSPHATASE_DUAL"/>
    <property type="match status" value="1"/>
</dbReference>
<accession>F0ZAR5</accession>
<dbReference type="FunFam" id="3.90.190.10:FF:000133">
    <property type="entry name" value="Leucine rich repeat and phosphatase domain containing protein"/>
    <property type="match status" value="1"/>
</dbReference>
<dbReference type="SUPFAM" id="SSF52799">
    <property type="entry name" value="(Phosphotyrosine protein) phosphatases II"/>
    <property type="match status" value="1"/>
</dbReference>
<comment type="catalytic activity">
    <reaction evidence="6">
        <text>O-phospho-L-seryl-[protein] + H2O = L-seryl-[protein] + phosphate</text>
        <dbReference type="Rhea" id="RHEA:20629"/>
        <dbReference type="Rhea" id="RHEA-COMP:9863"/>
        <dbReference type="Rhea" id="RHEA-COMP:11604"/>
        <dbReference type="ChEBI" id="CHEBI:15377"/>
        <dbReference type="ChEBI" id="CHEBI:29999"/>
        <dbReference type="ChEBI" id="CHEBI:43474"/>
        <dbReference type="ChEBI" id="CHEBI:83421"/>
        <dbReference type="EC" id="3.1.3.16"/>
    </reaction>
</comment>
<dbReference type="GO" id="GO:0007165">
    <property type="term" value="P:signal transduction"/>
    <property type="evidence" value="ECO:0000318"/>
    <property type="project" value="GO_Central"/>
</dbReference>
<dbReference type="eggNOG" id="KOG1716">
    <property type="taxonomic scope" value="Eukaryota"/>
</dbReference>
<dbReference type="FunCoup" id="F0ZAR5">
    <property type="interactions" value="627"/>
</dbReference>
<dbReference type="Pfam" id="PF13855">
    <property type="entry name" value="LRR_8"/>
    <property type="match status" value="1"/>
</dbReference>
<dbReference type="GO" id="GO:0005737">
    <property type="term" value="C:cytoplasm"/>
    <property type="evidence" value="ECO:0000318"/>
    <property type="project" value="GO_Central"/>
</dbReference>
<dbReference type="GO" id="GO:0043409">
    <property type="term" value="P:negative regulation of MAPK cascade"/>
    <property type="evidence" value="ECO:0000318"/>
    <property type="project" value="GO_Central"/>
</dbReference>
<dbReference type="InParanoid" id="F0ZAR5"/>
<proteinExistence type="inferred from homology"/>
<dbReference type="PROSITE" id="PS51450">
    <property type="entry name" value="LRR"/>
    <property type="match status" value="4"/>
</dbReference>
<evidence type="ECO:0000256" key="5">
    <source>
        <dbReference type="ARBA" id="ARBA00022912"/>
    </source>
</evidence>
<evidence type="ECO:0000256" key="1">
    <source>
        <dbReference type="ARBA" id="ARBA00008601"/>
    </source>
</evidence>
<dbReference type="STRING" id="5786.F0ZAR5"/>